<name>A0A1G1YGL8_9BACT</name>
<dbReference type="InterPro" id="IPR036388">
    <property type="entry name" value="WH-like_DNA-bd_sf"/>
</dbReference>
<dbReference type="SUPFAM" id="SSF88946">
    <property type="entry name" value="Sigma2 domain of RNA polymerase sigma factors"/>
    <property type="match status" value="1"/>
</dbReference>
<dbReference type="Pfam" id="PF04542">
    <property type="entry name" value="Sigma70_r2"/>
    <property type="match status" value="1"/>
</dbReference>
<dbReference type="AlphaFoldDB" id="A0A1G1YGL8"/>
<protein>
    <recommendedName>
        <fullName evidence="9">RNA polymerase sigma factor</fullName>
    </recommendedName>
</protein>
<dbReference type="PANTHER" id="PTHR43133:SF57">
    <property type="entry name" value="RNA POLYMERASE SIGMA-70 FACTOR"/>
    <property type="match status" value="1"/>
</dbReference>
<dbReference type="Gene3D" id="1.10.1740.10">
    <property type="match status" value="1"/>
</dbReference>
<evidence type="ECO:0000259" key="6">
    <source>
        <dbReference type="Pfam" id="PF08281"/>
    </source>
</evidence>
<evidence type="ECO:0000256" key="3">
    <source>
        <dbReference type="ARBA" id="ARBA00023082"/>
    </source>
</evidence>
<reference evidence="7 8" key="1">
    <citation type="journal article" date="2016" name="Nat. Commun.">
        <title>Thousands of microbial genomes shed light on interconnected biogeochemical processes in an aquifer system.</title>
        <authorList>
            <person name="Anantharaman K."/>
            <person name="Brown C.T."/>
            <person name="Hug L.A."/>
            <person name="Sharon I."/>
            <person name="Castelle C.J."/>
            <person name="Probst A.J."/>
            <person name="Thomas B.C."/>
            <person name="Singh A."/>
            <person name="Wilkins M.J."/>
            <person name="Karaoz U."/>
            <person name="Brodie E.L."/>
            <person name="Williams K.H."/>
            <person name="Hubbard S.S."/>
            <person name="Banfield J.F."/>
        </authorList>
    </citation>
    <scope>NUCLEOTIDE SEQUENCE [LARGE SCALE GENOMIC DNA]</scope>
</reference>
<dbReference type="Proteomes" id="UP000177376">
    <property type="component" value="Unassembled WGS sequence"/>
</dbReference>
<dbReference type="GO" id="GO:0016987">
    <property type="term" value="F:sigma factor activity"/>
    <property type="evidence" value="ECO:0007669"/>
    <property type="project" value="UniProtKB-KW"/>
</dbReference>
<dbReference type="GO" id="GO:0006352">
    <property type="term" value="P:DNA-templated transcription initiation"/>
    <property type="evidence" value="ECO:0007669"/>
    <property type="project" value="InterPro"/>
</dbReference>
<sequence length="182" mass="21384">MRNPLSQKILFLKVKNQDSEAFGQFYDLYVTRIYRFIFFRVNSISDAQDITSEVFLKLWQCVKNGREIRNLNAFIYTIARNSVIDFYRQSRKPEEQIADEHSHIPDEQRDILRQQIMDSQLSDVLKGLENLKDEYKEAIILKYLDELSISEIADILGRSKGAVRVLLHRAIKALKENIDTIN</sequence>
<keyword evidence="2" id="KW-0805">Transcription regulation</keyword>
<evidence type="ECO:0000256" key="4">
    <source>
        <dbReference type="ARBA" id="ARBA00023163"/>
    </source>
</evidence>
<dbReference type="InterPro" id="IPR013324">
    <property type="entry name" value="RNA_pol_sigma_r3/r4-like"/>
</dbReference>
<dbReference type="InterPro" id="IPR007627">
    <property type="entry name" value="RNA_pol_sigma70_r2"/>
</dbReference>
<gene>
    <name evidence="7" type="ORF">A3A02_00565</name>
</gene>
<dbReference type="PANTHER" id="PTHR43133">
    <property type="entry name" value="RNA POLYMERASE ECF-TYPE SIGMA FACTO"/>
    <property type="match status" value="1"/>
</dbReference>
<dbReference type="Pfam" id="PF08281">
    <property type="entry name" value="Sigma70_r4_2"/>
    <property type="match status" value="1"/>
</dbReference>
<comment type="similarity">
    <text evidence="1">Belongs to the sigma-70 factor family. ECF subfamily.</text>
</comment>
<dbReference type="EMBL" id="MHIM01000038">
    <property type="protein sequence ID" value="OGY51401.1"/>
    <property type="molecule type" value="Genomic_DNA"/>
</dbReference>
<evidence type="ECO:0000259" key="5">
    <source>
        <dbReference type="Pfam" id="PF04542"/>
    </source>
</evidence>
<evidence type="ECO:0000256" key="2">
    <source>
        <dbReference type="ARBA" id="ARBA00023015"/>
    </source>
</evidence>
<dbReference type="InterPro" id="IPR014284">
    <property type="entry name" value="RNA_pol_sigma-70_dom"/>
</dbReference>
<dbReference type="Gene3D" id="1.10.10.10">
    <property type="entry name" value="Winged helix-like DNA-binding domain superfamily/Winged helix DNA-binding domain"/>
    <property type="match status" value="1"/>
</dbReference>
<evidence type="ECO:0000256" key="1">
    <source>
        <dbReference type="ARBA" id="ARBA00010641"/>
    </source>
</evidence>
<accession>A0A1G1YGL8</accession>
<evidence type="ECO:0008006" key="9">
    <source>
        <dbReference type="Google" id="ProtNLM"/>
    </source>
</evidence>
<feature type="domain" description="RNA polymerase sigma factor 70 region 4 type 2" evidence="6">
    <location>
        <begin position="125"/>
        <end position="174"/>
    </location>
</feature>
<evidence type="ECO:0000313" key="7">
    <source>
        <dbReference type="EMBL" id="OGY51401.1"/>
    </source>
</evidence>
<dbReference type="InterPro" id="IPR013249">
    <property type="entry name" value="RNA_pol_sigma70_r4_t2"/>
</dbReference>
<keyword evidence="4" id="KW-0804">Transcription</keyword>
<evidence type="ECO:0000313" key="8">
    <source>
        <dbReference type="Proteomes" id="UP000177376"/>
    </source>
</evidence>
<feature type="domain" description="RNA polymerase sigma-70 region 2" evidence="5">
    <location>
        <begin position="26"/>
        <end position="91"/>
    </location>
</feature>
<proteinExistence type="inferred from homology"/>
<dbReference type="GO" id="GO:0003677">
    <property type="term" value="F:DNA binding"/>
    <property type="evidence" value="ECO:0007669"/>
    <property type="project" value="InterPro"/>
</dbReference>
<organism evidence="7 8">
    <name type="scientific">Candidatus Buchananbacteria bacterium RIFCSPLOWO2_01_FULL_39_33</name>
    <dbReference type="NCBI Taxonomy" id="1797543"/>
    <lineage>
        <taxon>Bacteria</taxon>
        <taxon>Candidatus Buchananiibacteriota</taxon>
    </lineage>
</organism>
<dbReference type="SUPFAM" id="SSF88659">
    <property type="entry name" value="Sigma3 and sigma4 domains of RNA polymerase sigma factors"/>
    <property type="match status" value="1"/>
</dbReference>
<keyword evidence="3" id="KW-0731">Sigma factor</keyword>
<dbReference type="NCBIfam" id="TIGR02937">
    <property type="entry name" value="sigma70-ECF"/>
    <property type="match status" value="1"/>
</dbReference>
<dbReference type="CDD" id="cd06171">
    <property type="entry name" value="Sigma70_r4"/>
    <property type="match status" value="1"/>
</dbReference>
<dbReference type="InterPro" id="IPR013325">
    <property type="entry name" value="RNA_pol_sigma_r2"/>
</dbReference>
<dbReference type="InterPro" id="IPR039425">
    <property type="entry name" value="RNA_pol_sigma-70-like"/>
</dbReference>
<comment type="caution">
    <text evidence="7">The sequence shown here is derived from an EMBL/GenBank/DDBJ whole genome shotgun (WGS) entry which is preliminary data.</text>
</comment>